<evidence type="ECO:0000256" key="6">
    <source>
        <dbReference type="SAM" id="SignalP"/>
    </source>
</evidence>
<dbReference type="InterPro" id="IPR044097">
    <property type="entry name" value="Bds1/SdsA1_MBL-fold"/>
</dbReference>
<evidence type="ECO:0000256" key="4">
    <source>
        <dbReference type="ARBA" id="ARBA00033751"/>
    </source>
</evidence>
<dbReference type="PANTHER" id="PTHR43223">
    <property type="entry name" value="ALKYL/ARYL-SULFATASE"/>
    <property type="match status" value="1"/>
</dbReference>
<dbReference type="InterPro" id="IPR036866">
    <property type="entry name" value="RibonucZ/Hydroxyglut_hydro"/>
</dbReference>
<dbReference type="Pfam" id="PF00753">
    <property type="entry name" value="Lactamase_B"/>
    <property type="match status" value="1"/>
</dbReference>
<dbReference type="InterPro" id="IPR001279">
    <property type="entry name" value="Metallo-B-lactamas"/>
</dbReference>
<dbReference type="Gene3D" id="3.60.15.30">
    <property type="entry name" value="Metallo-beta-lactamase domain"/>
    <property type="match status" value="1"/>
</dbReference>
<dbReference type="Pfam" id="PF14864">
    <property type="entry name" value="Alkyl_sulf_C"/>
    <property type="match status" value="1"/>
</dbReference>
<gene>
    <name evidence="8" type="ORF">HNR48_000751</name>
</gene>
<evidence type="ECO:0000256" key="3">
    <source>
        <dbReference type="ARBA" id="ARBA00022833"/>
    </source>
</evidence>
<dbReference type="InterPro" id="IPR052195">
    <property type="entry name" value="Bact_Alkyl/Aryl-Sulfatase"/>
</dbReference>
<dbReference type="EMBL" id="JACHHT010000001">
    <property type="protein sequence ID" value="MBB6520473.1"/>
    <property type="molecule type" value="Genomic_DNA"/>
</dbReference>
<evidence type="ECO:0000313" key="9">
    <source>
        <dbReference type="Proteomes" id="UP000528457"/>
    </source>
</evidence>
<dbReference type="SUPFAM" id="SSF55718">
    <property type="entry name" value="SCP-like"/>
    <property type="match status" value="1"/>
</dbReference>
<dbReference type="GO" id="GO:0046983">
    <property type="term" value="F:protein dimerization activity"/>
    <property type="evidence" value="ECO:0007669"/>
    <property type="project" value="InterPro"/>
</dbReference>
<organism evidence="8 9">
    <name type="scientific">Pseudoteredinibacter isoporae</name>
    <dbReference type="NCBI Taxonomy" id="570281"/>
    <lineage>
        <taxon>Bacteria</taxon>
        <taxon>Pseudomonadati</taxon>
        <taxon>Pseudomonadota</taxon>
        <taxon>Gammaproteobacteria</taxon>
        <taxon>Cellvibrionales</taxon>
        <taxon>Cellvibrionaceae</taxon>
        <taxon>Pseudoteredinibacter</taxon>
    </lineage>
</organism>
<dbReference type="AlphaFoldDB" id="A0A7X0MUN6"/>
<dbReference type="InParanoid" id="A0A7X0MUN6"/>
<keyword evidence="3" id="KW-0862">Zinc</keyword>
<evidence type="ECO:0000256" key="1">
    <source>
        <dbReference type="ARBA" id="ARBA00022723"/>
    </source>
</evidence>
<dbReference type="RefSeq" id="WP_166851181.1">
    <property type="nucleotide sequence ID" value="NZ_JAAONY010000001.1"/>
</dbReference>
<dbReference type="InterPro" id="IPR029228">
    <property type="entry name" value="Alkyl_sulf_dimr"/>
</dbReference>
<reference evidence="8 9" key="1">
    <citation type="submission" date="2020-08" db="EMBL/GenBank/DDBJ databases">
        <title>Genomic Encyclopedia of Type Strains, Phase IV (KMG-IV): sequencing the most valuable type-strain genomes for metagenomic binning, comparative biology and taxonomic classification.</title>
        <authorList>
            <person name="Goeker M."/>
        </authorList>
    </citation>
    <scope>NUCLEOTIDE SEQUENCE [LARGE SCALE GENOMIC DNA]</scope>
    <source>
        <strain evidence="8 9">DSM 22368</strain>
    </source>
</reference>
<comment type="similarity">
    <text evidence="4">Belongs to the metallo-beta-lactamase superfamily. Type III sulfatase family.</text>
</comment>
<dbReference type="SMART" id="SM00849">
    <property type="entry name" value="Lactamase_B"/>
    <property type="match status" value="1"/>
</dbReference>
<proteinExistence type="inferred from homology"/>
<keyword evidence="6" id="KW-0732">Signal</keyword>
<dbReference type="Gene3D" id="1.25.40.880">
    <property type="entry name" value="Alkyl sulfatase, dimerisation domain"/>
    <property type="match status" value="1"/>
</dbReference>
<dbReference type="InterPro" id="IPR036527">
    <property type="entry name" value="SCP2_sterol-bd_dom_sf"/>
</dbReference>
<dbReference type="SUPFAM" id="SSF56281">
    <property type="entry name" value="Metallo-hydrolase/oxidoreductase"/>
    <property type="match status" value="1"/>
</dbReference>
<evidence type="ECO:0000256" key="2">
    <source>
        <dbReference type="ARBA" id="ARBA00022801"/>
    </source>
</evidence>
<dbReference type="GO" id="GO:0018741">
    <property type="term" value="F:linear primary-alkylsulfatase activity"/>
    <property type="evidence" value="ECO:0007669"/>
    <property type="project" value="InterPro"/>
</dbReference>
<evidence type="ECO:0000256" key="5">
    <source>
        <dbReference type="SAM" id="MobiDB-lite"/>
    </source>
</evidence>
<keyword evidence="1" id="KW-0479">Metal-binding</keyword>
<dbReference type="PANTHER" id="PTHR43223:SF1">
    <property type="entry name" value="ALKYL_ARYL-SULFATASE BDS1"/>
    <property type="match status" value="1"/>
</dbReference>
<dbReference type="Gene3D" id="3.30.1050.10">
    <property type="entry name" value="SCP2 sterol-binding domain"/>
    <property type="match status" value="1"/>
</dbReference>
<dbReference type="GO" id="GO:0046872">
    <property type="term" value="F:metal ion binding"/>
    <property type="evidence" value="ECO:0007669"/>
    <property type="project" value="UniProtKB-KW"/>
</dbReference>
<evidence type="ECO:0000313" key="8">
    <source>
        <dbReference type="EMBL" id="MBB6520473.1"/>
    </source>
</evidence>
<dbReference type="GO" id="GO:0018909">
    <property type="term" value="P:dodecyl sulfate metabolic process"/>
    <property type="evidence" value="ECO:0007669"/>
    <property type="project" value="InterPro"/>
</dbReference>
<dbReference type="Proteomes" id="UP000528457">
    <property type="component" value="Unassembled WGS sequence"/>
</dbReference>
<keyword evidence="9" id="KW-1185">Reference proteome</keyword>
<feature type="domain" description="Metallo-beta-lactamase" evidence="7">
    <location>
        <begin position="136"/>
        <end position="355"/>
    </location>
</feature>
<accession>A0A7X0MUN6</accession>
<dbReference type="Pfam" id="PF14863">
    <property type="entry name" value="Alkyl_sulf_dimr"/>
    <property type="match status" value="1"/>
</dbReference>
<keyword evidence="2 8" id="KW-0378">Hydrolase</keyword>
<dbReference type="FunFam" id="3.60.15.30:FF:000001">
    <property type="entry name" value="Alkyl/aryl-sulfatase BDS1"/>
    <property type="match status" value="1"/>
</dbReference>
<comment type="caution">
    <text evidence="8">The sequence shown here is derived from an EMBL/GenBank/DDBJ whole genome shotgun (WGS) entry which is preliminary data.</text>
</comment>
<feature type="signal peptide" evidence="6">
    <location>
        <begin position="1"/>
        <end position="21"/>
    </location>
</feature>
<feature type="chain" id="PRO_5030709365" evidence="6">
    <location>
        <begin position="22"/>
        <end position="661"/>
    </location>
</feature>
<dbReference type="PROSITE" id="PS51257">
    <property type="entry name" value="PROKAR_LIPOPROTEIN"/>
    <property type="match status" value="1"/>
</dbReference>
<dbReference type="FunCoup" id="A0A7X0MUN6">
    <property type="interactions" value="44"/>
</dbReference>
<feature type="region of interest" description="Disordered" evidence="5">
    <location>
        <begin position="26"/>
        <end position="45"/>
    </location>
</feature>
<protein>
    <submittedName>
        <fullName evidence="8">Alkyl sulfatase BDS1-like metallo-beta-lactamase superfamily hydrolase</fullName>
    </submittedName>
</protein>
<evidence type="ECO:0000259" key="7">
    <source>
        <dbReference type="SMART" id="SM00849"/>
    </source>
</evidence>
<dbReference type="CDD" id="cd07710">
    <property type="entry name" value="arylsulfatase_Sdsa1-like_MBL-fold"/>
    <property type="match status" value="1"/>
</dbReference>
<dbReference type="InterPro" id="IPR029229">
    <property type="entry name" value="Alkyl_sulf_C"/>
</dbReference>
<dbReference type="InterPro" id="IPR038536">
    <property type="entry name" value="Alkyl/aryl-sulf_dimr_sf"/>
</dbReference>
<sequence>MRGLNVNPAILVLFLAGVLSACSDTDLSENQGGSGSESGQASQYTVDHNRRVAETLSLDNPKDFEQANRGLIARDEQLEIKDELGRTIWNMKDYDFVQGDAPNTVNPSLWRQAKLNNLHGLYKVSDGIYQLRGYDLSNMTLIEGETGWIVVDPLTTKETAEAALAFARTHLGDKPVSGLIMTHSHVDHFGGALAVLDPETQSDVPVVAPEHFMAEATSENILAGPTMKRRAVYMYGRDLPKSPYGHVDTGLGKAPAFGTVGIVPPNILISKTGETHRIDGVEFQFQYTPNSEAPAELTFYLPKQKAFCGAELLSRNMHNLYTLRGAKVRDALAWSAYIEEARLLYKDADIYFASHHWPIWGQESIDKFLRGQRDTYKYIHDQTLRLAYKGHTPKEISEMIRLPESLASEFSNRGYYGTTKHNSKAVYQAYFGWYDANPANLNPLPPEAASVKYIEAMGGEDAVLQKGQAALDQGEYRWAAELLNHLVFAGGGEKAKELLAQAYTQLGYQAESGPWRDVYLSAAVELKNGPGKDLISLAAAKDLLKHAPVEKFFDAMAAQLNGPDAEGEEIRLNVHFSDLQTSYQLWIENSVLHYRSLNDVAEADASLRISHDLFLDVILGTANLRDLLFSDQLSLEGSQLDLLKFFSLLDKSSEAFAIVEP</sequence>
<name>A0A7X0MUN6_9GAMM</name>